<dbReference type="PANTHER" id="PTHR34135:SF2">
    <property type="entry name" value="LYSOZYME"/>
    <property type="match status" value="1"/>
</dbReference>
<protein>
    <recommendedName>
        <fullName evidence="4">lysozyme</fullName>
        <ecNumber evidence="4">3.2.1.17</ecNumber>
    </recommendedName>
</protein>
<evidence type="ECO:0000256" key="10">
    <source>
        <dbReference type="ARBA" id="ARBA00023157"/>
    </source>
</evidence>
<dbReference type="GO" id="GO:0016998">
    <property type="term" value="P:cell wall macromolecule catabolic process"/>
    <property type="evidence" value="ECO:0007669"/>
    <property type="project" value="InterPro"/>
</dbReference>
<dbReference type="GO" id="GO:0042742">
    <property type="term" value="P:defense response to bacterium"/>
    <property type="evidence" value="ECO:0007669"/>
    <property type="project" value="UniProtKB-KW"/>
</dbReference>
<evidence type="ECO:0000256" key="4">
    <source>
        <dbReference type="ARBA" id="ARBA00012732"/>
    </source>
</evidence>
<dbReference type="FunFam" id="3.20.20.80:FF:000060">
    <property type="entry name" value="Lysozyme M1"/>
    <property type="match status" value="1"/>
</dbReference>
<dbReference type="InterPro" id="IPR002053">
    <property type="entry name" value="Glyco_hydro_25"/>
</dbReference>
<dbReference type="Pfam" id="PF01183">
    <property type="entry name" value="Glyco_hydro_25"/>
    <property type="match status" value="1"/>
</dbReference>
<keyword evidence="8" id="KW-0732">Signal</keyword>
<dbReference type="EC" id="3.2.1.17" evidence="4"/>
<evidence type="ECO:0000256" key="6">
    <source>
        <dbReference type="ARBA" id="ARBA00022529"/>
    </source>
</evidence>
<evidence type="ECO:0000256" key="11">
    <source>
        <dbReference type="ARBA" id="ARBA00023295"/>
    </source>
</evidence>
<reference evidence="13 14" key="1">
    <citation type="submission" date="2020-07" db="EMBL/GenBank/DDBJ databases">
        <title>Sequencing the genomes of 1000 actinobacteria strains.</title>
        <authorList>
            <person name="Klenk H.-P."/>
        </authorList>
    </citation>
    <scope>NUCLEOTIDE SEQUENCE [LARGE SCALE GENOMIC DNA]</scope>
    <source>
        <strain evidence="13 14">DSM 102047</strain>
    </source>
</reference>
<keyword evidence="9" id="KW-0378">Hydrolase</keyword>
<dbReference type="InterPro" id="IPR013517">
    <property type="entry name" value="FG-GAP"/>
</dbReference>
<keyword evidence="5" id="KW-0964">Secreted</keyword>
<dbReference type="EMBL" id="JACBYQ010000001">
    <property type="protein sequence ID" value="NYE94876.1"/>
    <property type="molecule type" value="Genomic_DNA"/>
</dbReference>
<dbReference type="GO" id="GO:0009253">
    <property type="term" value="P:peptidoglycan catabolic process"/>
    <property type="evidence" value="ECO:0007669"/>
    <property type="project" value="InterPro"/>
</dbReference>
<dbReference type="SUPFAM" id="SSF51445">
    <property type="entry name" value="(Trans)glycosidases"/>
    <property type="match status" value="1"/>
</dbReference>
<dbReference type="GO" id="GO:0005576">
    <property type="term" value="C:extracellular region"/>
    <property type="evidence" value="ECO:0007669"/>
    <property type="project" value="UniProtKB-SubCell"/>
</dbReference>
<dbReference type="PANTHER" id="PTHR34135">
    <property type="entry name" value="LYSOZYME"/>
    <property type="match status" value="1"/>
</dbReference>
<dbReference type="GO" id="GO:0031640">
    <property type="term" value="P:killing of cells of another organism"/>
    <property type="evidence" value="ECO:0007669"/>
    <property type="project" value="UniProtKB-KW"/>
</dbReference>
<evidence type="ECO:0000256" key="7">
    <source>
        <dbReference type="ARBA" id="ARBA00022638"/>
    </source>
</evidence>
<comment type="catalytic activity">
    <reaction evidence="1">
        <text>Hydrolysis of (1-&gt;4)-beta-linkages between N-acetylmuramic acid and N-acetyl-D-glucosamine residues in a peptidoglycan and between N-acetyl-D-glucosamine residues in chitodextrins.</text>
        <dbReference type="EC" id="3.2.1.17"/>
    </reaction>
</comment>
<dbReference type="Proteomes" id="UP000521748">
    <property type="component" value="Unassembled WGS sequence"/>
</dbReference>
<proteinExistence type="inferred from homology"/>
<dbReference type="InterPro" id="IPR017853">
    <property type="entry name" value="GH"/>
</dbReference>
<evidence type="ECO:0000256" key="3">
    <source>
        <dbReference type="ARBA" id="ARBA00010646"/>
    </source>
</evidence>
<keyword evidence="14" id="KW-1185">Reference proteome</keyword>
<comment type="caution">
    <text evidence="13">The sequence shown here is derived from an EMBL/GenBank/DDBJ whole genome shotgun (WGS) entry which is preliminary data.</text>
</comment>
<comment type="subcellular location">
    <subcellularLocation>
        <location evidence="2">Secreted</location>
    </subcellularLocation>
</comment>
<dbReference type="Pfam" id="PF13517">
    <property type="entry name" value="FG-GAP_3"/>
    <property type="match status" value="1"/>
</dbReference>
<evidence type="ECO:0000256" key="8">
    <source>
        <dbReference type="ARBA" id="ARBA00022729"/>
    </source>
</evidence>
<evidence type="ECO:0000256" key="1">
    <source>
        <dbReference type="ARBA" id="ARBA00000632"/>
    </source>
</evidence>
<sequence>MNSDKQVTATRLSRSISYGGVLAVGCLLGSLLLNIPTAQADTQAPPVDLTALAKEIGTNGAHMGQSIPAQPSSQISSRLAAPQAATATSTWTAPGVQGLDVSGYQPNVNWATQYSMGARFAYVKATEGINFTSSSFSSQYTGSYNAGMIRGAYHFALPSASTAVAQADYFVNNGGGWSSDGRTMPPLLDIEYNPYTSLGNSCYNMSASALVSWIRDFSSRVQVRTGRLPMIYTTTDWWKTCTGNSGAFSNQPLHIAAYNNVGPAPLPNGWSTYSVWQYSATGPFDGDSNAWNGSYDNLKKFAAAANAVPTTPTGPSIKSPGDVVAADSSGVLWDYPATGTTSVGSRKKIGTGWLGVRSLNVIDWNADGTLDIVAQWTSGKVNVYLGASVGGFSAGPVLASSGWSRNQLTIGYWLTASNYPQVLSREPSGTLRLWRASGKGFASSSQVGQGWTGLNTTMVDFDSDGNQDLLAQSSNGTLRLYRSNGAGNFISETRKIVGSGWNSMTSISVSSDFAGKGSLGLIARARDGKLYYYPVLGSYRWGPRTLFGSGWGPYVIAGGEKIN</sequence>
<dbReference type="PROSITE" id="PS51904">
    <property type="entry name" value="GLYCOSYL_HYDROL_F25_2"/>
    <property type="match status" value="1"/>
</dbReference>
<dbReference type="CDD" id="cd06412">
    <property type="entry name" value="GH25_CH-type"/>
    <property type="match status" value="1"/>
</dbReference>
<name>A0A7Y9LSP2_9MICC</name>
<dbReference type="GO" id="GO:0003796">
    <property type="term" value="F:lysozyme activity"/>
    <property type="evidence" value="ECO:0007669"/>
    <property type="project" value="UniProtKB-EC"/>
</dbReference>
<keyword evidence="7" id="KW-0081">Bacteriolytic enzyme</keyword>
<organism evidence="13 14">
    <name type="scientific">Psychromicrobium silvestre</name>
    <dbReference type="NCBI Taxonomy" id="1645614"/>
    <lineage>
        <taxon>Bacteria</taxon>
        <taxon>Bacillati</taxon>
        <taxon>Actinomycetota</taxon>
        <taxon>Actinomycetes</taxon>
        <taxon>Micrococcales</taxon>
        <taxon>Micrococcaceae</taxon>
        <taxon>Psychromicrobium</taxon>
    </lineage>
</organism>
<dbReference type="Gene3D" id="3.20.20.80">
    <property type="entry name" value="Glycosidases"/>
    <property type="match status" value="1"/>
</dbReference>
<dbReference type="GO" id="GO:0016052">
    <property type="term" value="P:carbohydrate catabolic process"/>
    <property type="evidence" value="ECO:0007669"/>
    <property type="project" value="TreeGrafter"/>
</dbReference>
<dbReference type="PROSITE" id="PS51257">
    <property type="entry name" value="PROKAR_LIPOPROTEIN"/>
    <property type="match status" value="1"/>
</dbReference>
<evidence type="ECO:0000256" key="12">
    <source>
        <dbReference type="ARBA" id="ARBA00055588"/>
    </source>
</evidence>
<dbReference type="InterPro" id="IPR018077">
    <property type="entry name" value="Glyco_hydro_fam25_subgr"/>
</dbReference>
<evidence type="ECO:0000313" key="13">
    <source>
        <dbReference type="EMBL" id="NYE94876.1"/>
    </source>
</evidence>
<dbReference type="InterPro" id="IPR028994">
    <property type="entry name" value="Integrin_alpha_N"/>
</dbReference>
<accession>A0A7Y9LSP2</accession>
<keyword evidence="11" id="KW-0326">Glycosidase</keyword>
<gene>
    <name evidence="13" type="ORF">FHU41_001097</name>
</gene>
<comment type="function">
    <text evidence="12">This enzyme has both lysozyme (acetylmuramidase) and diacetylmuramidase activities.</text>
</comment>
<dbReference type="SMART" id="SM00641">
    <property type="entry name" value="Glyco_25"/>
    <property type="match status" value="1"/>
</dbReference>
<comment type="similarity">
    <text evidence="3">Belongs to the glycosyl hydrolase 25 family.</text>
</comment>
<dbReference type="SUPFAM" id="SSF69318">
    <property type="entry name" value="Integrin alpha N-terminal domain"/>
    <property type="match status" value="1"/>
</dbReference>
<keyword evidence="6" id="KW-0929">Antimicrobial</keyword>
<evidence type="ECO:0000256" key="2">
    <source>
        <dbReference type="ARBA" id="ARBA00004613"/>
    </source>
</evidence>
<dbReference type="AlphaFoldDB" id="A0A7Y9LSP2"/>
<evidence type="ECO:0000313" key="14">
    <source>
        <dbReference type="Proteomes" id="UP000521748"/>
    </source>
</evidence>
<evidence type="ECO:0000256" key="9">
    <source>
        <dbReference type="ARBA" id="ARBA00022801"/>
    </source>
</evidence>
<dbReference type="RefSeq" id="WP_179388590.1">
    <property type="nucleotide sequence ID" value="NZ_JACBYQ010000001.1"/>
</dbReference>
<keyword evidence="10" id="KW-1015">Disulfide bond</keyword>
<evidence type="ECO:0000256" key="5">
    <source>
        <dbReference type="ARBA" id="ARBA00022525"/>
    </source>
</evidence>